<dbReference type="KEGG" id="lak:106161156"/>
<dbReference type="SUPFAM" id="SSF52540">
    <property type="entry name" value="P-loop containing nucleoside triphosphate hydrolases"/>
    <property type="match status" value="1"/>
</dbReference>
<evidence type="ECO:0000313" key="6">
    <source>
        <dbReference type="Proteomes" id="UP000085678"/>
    </source>
</evidence>
<evidence type="ECO:0000313" key="7">
    <source>
        <dbReference type="RefSeq" id="XP_013393483.1"/>
    </source>
</evidence>
<dbReference type="Pfam" id="PF00004">
    <property type="entry name" value="AAA"/>
    <property type="match status" value="1"/>
</dbReference>
<proteinExistence type="predicted"/>
<dbReference type="Gene3D" id="1.10.10.10">
    <property type="entry name" value="Winged helix-like DNA-binding domain superfamily/Winged helix DNA-binding domain"/>
    <property type="match status" value="1"/>
</dbReference>
<organism evidence="6 7">
    <name type="scientific">Lingula anatina</name>
    <name type="common">Brachiopod</name>
    <name type="synonym">Lingula unguis</name>
    <dbReference type="NCBI Taxonomy" id="7574"/>
    <lineage>
        <taxon>Eukaryota</taxon>
        <taxon>Metazoa</taxon>
        <taxon>Spiralia</taxon>
        <taxon>Lophotrochozoa</taxon>
        <taxon>Brachiopoda</taxon>
        <taxon>Linguliformea</taxon>
        <taxon>Lingulata</taxon>
        <taxon>Lingulida</taxon>
        <taxon>Linguloidea</taxon>
        <taxon>Lingulidae</taxon>
        <taxon>Lingula</taxon>
    </lineage>
</organism>
<gene>
    <name evidence="7" type="primary">LOC106161156</name>
</gene>
<evidence type="ECO:0000256" key="3">
    <source>
        <dbReference type="PROSITE-ProRule" id="PRU00339"/>
    </source>
</evidence>
<feature type="repeat" description="TPR" evidence="3">
    <location>
        <begin position="1116"/>
        <end position="1149"/>
    </location>
</feature>
<dbReference type="Pfam" id="PF18738">
    <property type="entry name" value="HEPN_DZIP3"/>
    <property type="match status" value="1"/>
</dbReference>
<dbReference type="PROSITE" id="PS50293">
    <property type="entry name" value="TPR_REGION"/>
    <property type="match status" value="2"/>
</dbReference>
<dbReference type="Gene3D" id="1.25.40.10">
    <property type="entry name" value="Tetratricopeptide repeat domain"/>
    <property type="match status" value="5"/>
</dbReference>
<sequence length="1285" mass="144818">MALSKPSLTPEMDEGQENYLRLRVLLERASDVLRDVLTKELHKAYPGDFDQSTGLLYNVLNIPAVRRNLLQLSRRNVLNASQKQILYPAGACSLTAKVNDFDVTLAVLLLRNITTLNPSAKWNKPLSSDLSTEADIGRVKTYRNKHMHGVARLSAATFQSDFEGLKTVLLRLSKIYTEQDYDHILIKPIQSTGVPTACQLMSVDLPRKDSNFCGREDLLTEIQEQVNNSDVLLLTGMGGIGKTSIAVEMGHHMSEKGRNVFFLDMRQVENLGSVQLSLVQHYNPQMFLKEIYADHQNLFQKTLSEIKSATVVIFDNIDNLLRDQTQQFMKLLQDMLKASKHISLVCTSRESIGLTSVKVNEKVISHLDVKSSTWLLSGGRSVPQTEDVKILEEIAARCGYCPLALKLLAPQIRKKGGLQMQEKIDRKGVLEVADSSKFEGMKSTLEISFEALSDSEKDMFCSLYIFPVSFNLTDVSNILQIEEGICEDIFDSFTSKSLVNQVSDQVYDLHPLLKAFSESQAKQFPDKQLVMEISYYRYYCDRAATLVVIFESSIPKDAYETAVTLVPHLLFSGKLLLKHLSKYLQNKSISTTALDGDVDTDFDDFIQRLLDITIVLKKLYLFNEPLHILKESVKILKAKQNNELPKRQTSLHLSFLYEKVGDIFCAMGKYDDALKYHKKSLEIHEELLGNNHTVTSDSYNNIGIVLHEMGKNDDALKYYKKSLVINEEQFNVNPLKTADSYNNIGNLLCDMGKYNEALTYHRKSLEIQEKLLGTKHTRTAGSYNSIGNLLLKMGMYDDALNFLKKSLEIQKELLGTNHTAISGLYNNIGLVLLDMGKYDDALSYQSKGLAIQEQLIGTKHPSTADLYNNIGTLLKCMGKYDDALTYHRKCLKIREELFGTKHTKTAASYANIGSVLHKMGKYEDALTHHRKSLEISEELCGTNHSETAGSYSSIGLVLHDMGKFDDALTYHRKSLEIRKELLGDNHRETAMSYNNIGILLHNMGKLDDALIYLKKSIAIGEEQFSINPTDTVDSYSNYGDVLCDMGRYDDALTYQKKGLEICEKLLGTNHTKTAQSLNNIGLVLHAMGKFDDALTYHKKSLEIHENLLGTNHTKTAAIYNNIGRVLQDMGKFDDALAYLKEALEIHEKLLGTKHLKTAVAYISVAVALREMGMYAESLKYFKNALDIYETHFGVKHEKTALCYLNIGEILVEVKLYRDGVLYLKKCASVQEELLGITHPSTIDTCKVIGTVLIVMARFTEAIKYFKKIKWNIAINTILYCLPPSP</sequence>
<feature type="repeat" description="TPR" evidence="3">
    <location>
        <begin position="864"/>
        <end position="897"/>
    </location>
</feature>
<keyword evidence="2 3" id="KW-0802">TPR repeat</keyword>
<dbReference type="GO" id="GO:0016887">
    <property type="term" value="F:ATP hydrolysis activity"/>
    <property type="evidence" value="ECO:0007669"/>
    <property type="project" value="InterPro"/>
</dbReference>
<dbReference type="PANTHER" id="PTHR45641">
    <property type="entry name" value="TETRATRICOPEPTIDE REPEAT PROTEIN (AFU_ORTHOLOGUE AFUA_6G03870)"/>
    <property type="match status" value="1"/>
</dbReference>
<feature type="domain" description="ATPase AAA-type core" evidence="4">
    <location>
        <begin position="232"/>
        <end position="349"/>
    </location>
</feature>
<dbReference type="InterPro" id="IPR027417">
    <property type="entry name" value="P-loop_NTPase"/>
</dbReference>
<dbReference type="Gene3D" id="3.40.50.300">
    <property type="entry name" value="P-loop containing nucleotide triphosphate hydrolases"/>
    <property type="match status" value="1"/>
</dbReference>
<accession>A0A1S3I5I3</accession>
<feature type="domain" description="DZIP3-like HEPN" evidence="5">
    <location>
        <begin position="56"/>
        <end position="190"/>
    </location>
</feature>
<dbReference type="Pfam" id="PF13374">
    <property type="entry name" value="TPR_10"/>
    <property type="match status" value="2"/>
</dbReference>
<dbReference type="PANTHER" id="PTHR45641:SF1">
    <property type="entry name" value="AAA+ ATPASE DOMAIN-CONTAINING PROTEIN"/>
    <property type="match status" value="1"/>
</dbReference>
<protein>
    <submittedName>
        <fullName evidence="7">Uncharacterized protein LOC106161156</fullName>
    </submittedName>
</protein>
<dbReference type="SUPFAM" id="SSF48452">
    <property type="entry name" value="TPR-like"/>
    <property type="match status" value="3"/>
</dbReference>
<evidence type="ECO:0000259" key="5">
    <source>
        <dbReference type="Pfam" id="PF18738"/>
    </source>
</evidence>
<dbReference type="Pfam" id="PF13424">
    <property type="entry name" value="TPR_12"/>
    <property type="match status" value="6"/>
</dbReference>
<feature type="repeat" description="TPR" evidence="3">
    <location>
        <begin position="948"/>
        <end position="981"/>
    </location>
</feature>
<dbReference type="InterPro" id="IPR019734">
    <property type="entry name" value="TPR_rpt"/>
</dbReference>
<dbReference type="GeneID" id="106161156"/>
<feature type="repeat" description="TPR" evidence="3">
    <location>
        <begin position="696"/>
        <end position="729"/>
    </location>
</feature>
<dbReference type="SMART" id="SM00028">
    <property type="entry name" value="TPR"/>
    <property type="match status" value="14"/>
</dbReference>
<feature type="repeat" description="TPR" evidence="3">
    <location>
        <begin position="906"/>
        <end position="939"/>
    </location>
</feature>
<dbReference type="STRING" id="7574.A0A1S3I5I3"/>
<evidence type="ECO:0000259" key="4">
    <source>
        <dbReference type="Pfam" id="PF00004"/>
    </source>
</evidence>
<name>A0A1S3I5I3_LINAN</name>
<feature type="repeat" description="TPR" evidence="3">
    <location>
        <begin position="822"/>
        <end position="855"/>
    </location>
</feature>
<dbReference type="RefSeq" id="XP_013393483.1">
    <property type="nucleotide sequence ID" value="XM_013538029.1"/>
</dbReference>
<feature type="repeat" description="TPR" evidence="3">
    <location>
        <begin position="738"/>
        <end position="771"/>
    </location>
</feature>
<keyword evidence="6" id="KW-1185">Reference proteome</keyword>
<dbReference type="InParanoid" id="A0A1S3I5I3"/>
<reference evidence="7" key="1">
    <citation type="submission" date="2025-08" db="UniProtKB">
        <authorList>
            <consortium name="RefSeq"/>
        </authorList>
    </citation>
    <scope>IDENTIFICATION</scope>
    <source>
        <tissue evidence="7">Gonads</tissue>
    </source>
</reference>
<feature type="repeat" description="TPR" evidence="3">
    <location>
        <begin position="780"/>
        <end position="813"/>
    </location>
</feature>
<feature type="repeat" description="TPR" evidence="3">
    <location>
        <begin position="654"/>
        <end position="687"/>
    </location>
</feature>
<dbReference type="InterPro" id="IPR041249">
    <property type="entry name" value="HEPN_DZIP3"/>
</dbReference>
<feature type="repeat" description="TPR" evidence="3">
    <location>
        <begin position="1074"/>
        <end position="1107"/>
    </location>
</feature>
<dbReference type="InterPro" id="IPR011990">
    <property type="entry name" value="TPR-like_helical_dom_sf"/>
</dbReference>
<evidence type="ECO:0000256" key="2">
    <source>
        <dbReference type="ARBA" id="ARBA00022803"/>
    </source>
</evidence>
<feature type="repeat" description="TPR" evidence="3">
    <location>
        <begin position="1158"/>
        <end position="1191"/>
    </location>
</feature>
<feature type="repeat" description="TPR" evidence="3">
    <location>
        <begin position="990"/>
        <end position="1023"/>
    </location>
</feature>
<dbReference type="PROSITE" id="PS50005">
    <property type="entry name" value="TPR"/>
    <property type="match status" value="12"/>
</dbReference>
<dbReference type="InterPro" id="IPR036388">
    <property type="entry name" value="WH-like_DNA-bd_sf"/>
</dbReference>
<dbReference type="GO" id="GO:0005524">
    <property type="term" value="F:ATP binding"/>
    <property type="evidence" value="ECO:0007669"/>
    <property type="project" value="InterPro"/>
</dbReference>
<dbReference type="InterPro" id="IPR003959">
    <property type="entry name" value="ATPase_AAA_core"/>
</dbReference>
<evidence type="ECO:0000256" key="1">
    <source>
        <dbReference type="ARBA" id="ARBA00022737"/>
    </source>
</evidence>
<dbReference type="OrthoDB" id="626167at2759"/>
<dbReference type="Proteomes" id="UP000085678">
    <property type="component" value="Unplaced"/>
</dbReference>
<keyword evidence="1" id="KW-0677">Repeat</keyword>